<gene>
    <name evidence="1" type="ORF">GPECTOR_10g852</name>
</gene>
<reference evidence="2" key="1">
    <citation type="journal article" date="2016" name="Nat. Commun.">
        <title>The Gonium pectorale genome demonstrates co-option of cell cycle regulation during the evolution of multicellularity.</title>
        <authorList>
            <person name="Hanschen E.R."/>
            <person name="Marriage T.N."/>
            <person name="Ferris P.J."/>
            <person name="Hamaji T."/>
            <person name="Toyoda A."/>
            <person name="Fujiyama A."/>
            <person name="Neme R."/>
            <person name="Noguchi H."/>
            <person name="Minakuchi Y."/>
            <person name="Suzuki M."/>
            <person name="Kawai-Toyooka H."/>
            <person name="Smith D.R."/>
            <person name="Sparks H."/>
            <person name="Anderson J."/>
            <person name="Bakaric R."/>
            <person name="Luria V."/>
            <person name="Karger A."/>
            <person name="Kirschner M.W."/>
            <person name="Durand P.M."/>
            <person name="Michod R.E."/>
            <person name="Nozaki H."/>
            <person name="Olson B.J."/>
        </authorList>
    </citation>
    <scope>NUCLEOTIDE SEQUENCE [LARGE SCALE GENOMIC DNA]</scope>
    <source>
        <strain evidence="2">NIES-2863</strain>
    </source>
</reference>
<organism evidence="1 2">
    <name type="scientific">Gonium pectorale</name>
    <name type="common">Green alga</name>
    <dbReference type="NCBI Taxonomy" id="33097"/>
    <lineage>
        <taxon>Eukaryota</taxon>
        <taxon>Viridiplantae</taxon>
        <taxon>Chlorophyta</taxon>
        <taxon>core chlorophytes</taxon>
        <taxon>Chlorophyceae</taxon>
        <taxon>CS clade</taxon>
        <taxon>Chlamydomonadales</taxon>
        <taxon>Volvocaceae</taxon>
        <taxon>Gonium</taxon>
    </lineage>
</organism>
<keyword evidence="2" id="KW-1185">Reference proteome</keyword>
<proteinExistence type="predicted"/>
<evidence type="ECO:0000313" key="2">
    <source>
        <dbReference type="Proteomes" id="UP000075714"/>
    </source>
</evidence>
<accession>A0A150GQY8</accession>
<name>A0A150GQY8_GONPE</name>
<evidence type="ECO:0000313" key="1">
    <source>
        <dbReference type="EMBL" id="KXZ52221.1"/>
    </source>
</evidence>
<dbReference type="Proteomes" id="UP000075714">
    <property type="component" value="Unassembled WGS sequence"/>
</dbReference>
<dbReference type="STRING" id="33097.A0A150GQY8"/>
<protein>
    <submittedName>
        <fullName evidence="1">Uncharacterized protein</fullName>
    </submittedName>
</protein>
<dbReference type="EMBL" id="LSYV01000011">
    <property type="protein sequence ID" value="KXZ52221.1"/>
    <property type="molecule type" value="Genomic_DNA"/>
</dbReference>
<sequence length="87" mass="9561">MAIDLYATEAPLARYTSEPGMRRVGEMTLELPPGWAAKVANRYEYSVEIELCFGSTEITLLARDVQSRNVVAAKVAWTADPVFLPAA</sequence>
<comment type="caution">
    <text evidence="1">The sequence shown here is derived from an EMBL/GenBank/DDBJ whole genome shotgun (WGS) entry which is preliminary data.</text>
</comment>
<dbReference type="OrthoDB" id="549974at2759"/>
<dbReference type="AlphaFoldDB" id="A0A150GQY8"/>